<dbReference type="WBParaSite" id="HCON_00169600-00001">
    <property type="protein sequence ID" value="HCON_00169600-00001"/>
    <property type="gene ID" value="HCON_00169600"/>
</dbReference>
<reference evidence="3" key="1">
    <citation type="submission" date="2020-12" db="UniProtKB">
        <authorList>
            <consortium name="WormBaseParasite"/>
        </authorList>
    </citation>
    <scope>IDENTIFICATION</scope>
    <source>
        <strain evidence="3">MHco3</strain>
    </source>
</reference>
<feature type="compositionally biased region" description="Basic and acidic residues" evidence="1">
    <location>
        <begin position="14"/>
        <end position="25"/>
    </location>
</feature>
<feature type="region of interest" description="Disordered" evidence="1">
    <location>
        <begin position="1"/>
        <end position="25"/>
    </location>
</feature>
<proteinExistence type="predicted"/>
<evidence type="ECO:0000313" key="2">
    <source>
        <dbReference type="Proteomes" id="UP000025227"/>
    </source>
</evidence>
<protein>
    <submittedName>
        <fullName evidence="3">DUF4268 domain-containing protein</fullName>
    </submittedName>
</protein>
<dbReference type="Proteomes" id="UP000025227">
    <property type="component" value="Unplaced"/>
</dbReference>
<evidence type="ECO:0000313" key="3">
    <source>
        <dbReference type="WBParaSite" id="HCON_00169600-00001"/>
    </source>
</evidence>
<dbReference type="AlphaFoldDB" id="A0A7I4Z1Q7"/>
<keyword evidence="2" id="KW-1185">Reference proteome</keyword>
<organism evidence="2 3">
    <name type="scientific">Haemonchus contortus</name>
    <name type="common">Barber pole worm</name>
    <dbReference type="NCBI Taxonomy" id="6289"/>
    <lineage>
        <taxon>Eukaryota</taxon>
        <taxon>Metazoa</taxon>
        <taxon>Ecdysozoa</taxon>
        <taxon>Nematoda</taxon>
        <taxon>Chromadorea</taxon>
        <taxon>Rhabditida</taxon>
        <taxon>Rhabditina</taxon>
        <taxon>Rhabditomorpha</taxon>
        <taxon>Strongyloidea</taxon>
        <taxon>Trichostrongylidae</taxon>
        <taxon>Haemonchus</taxon>
    </lineage>
</organism>
<name>A0A7I4Z1Q7_HAECO</name>
<dbReference type="Pfam" id="PF10171">
    <property type="entry name" value="Tim29"/>
    <property type="match status" value="1"/>
</dbReference>
<dbReference type="GO" id="GO:0042721">
    <property type="term" value="C:TIM22 mitochondrial import inner membrane insertion complex"/>
    <property type="evidence" value="ECO:0007669"/>
    <property type="project" value="InterPro"/>
</dbReference>
<evidence type="ECO:0000256" key="1">
    <source>
        <dbReference type="SAM" id="MobiDB-lite"/>
    </source>
</evidence>
<accession>A0A7I4Z1Q7</accession>
<dbReference type="OrthoDB" id="5970620at2759"/>
<sequence length="81" mass="9770">MLESRRSQNFAKELPAEERKDLRGNGKVRKYESEYPNLEDWTVIELFNNVHDVGFLGRWRWLDQKLNDYDVDHEELSKLSD</sequence>
<dbReference type="InterPro" id="IPR019322">
    <property type="entry name" value="TIMM29"/>
</dbReference>